<accession>A0A343JB39</accession>
<organism evidence="8 9">
    <name type="scientific">Clostridium isatidis</name>
    <dbReference type="NCBI Taxonomy" id="182773"/>
    <lineage>
        <taxon>Bacteria</taxon>
        <taxon>Bacillati</taxon>
        <taxon>Bacillota</taxon>
        <taxon>Clostridia</taxon>
        <taxon>Eubacteriales</taxon>
        <taxon>Clostridiaceae</taxon>
        <taxon>Clostridium</taxon>
    </lineage>
</organism>
<proteinExistence type="predicted"/>
<evidence type="ECO:0000256" key="5">
    <source>
        <dbReference type="ARBA" id="ARBA00022842"/>
    </source>
</evidence>
<evidence type="ECO:0000256" key="2">
    <source>
        <dbReference type="ARBA" id="ARBA00001946"/>
    </source>
</evidence>
<sequence length="204" mass="23719">MINNLIKKFNNNIPYISGWKKMKRSAVAILLLEIGNKLNVVFEIRAKSMKTQPGDISFTGGGIEKAEKAEDAVIREIKEEIGLDKEDFDIICPLDLLITHYNQIIHPYLGYIKNPEKIQLNLDEVEELLIIPLEELLKIKPIRVKNKLEVNRDNFPYHLINGGVNYNFYQGELETLFYVYKDKVIWGMTAKILEDFINIYKKCE</sequence>
<dbReference type="InterPro" id="IPR000086">
    <property type="entry name" value="NUDIX_hydrolase_dom"/>
</dbReference>
<evidence type="ECO:0000256" key="4">
    <source>
        <dbReference type="ARBA" id="ARBA00022801"/>
    </source>
</evidence>
<dbReference type="GO" id="GO:0046872">
    <property type="term" value="F:metal ion binding"/>
    <property type="evidence" value="ECO:0007669"/>
    <property type="project" value="UniProtKB-KW"/>
</dbReference>
<evidence type="ECO:0000313" key="9">
    <source>
        <dbReference type="Proteomes" id="UP000264883"/>
    </source>
</evidence>
<evidence type="ECO:0000256" key="3">
    <source>
        <dbReference type="ARBA" id="ARBA00022723"/>
    </source>
</evidence>
<gene>
    <name evidence="8" type="ORF">BEN51_04415</name>
</gene>
<dbReference type="Gene3D" id="3.90.79.10">
    <property type="entry name" value="Nucleoside Triphosphate Pyrophosphohydrolase"/>
    <property type="match status" value="1"/>
</dbReference>
<dbReference type="InterPro" id="IPR045121">
    <property type="entry name" value="CoAse"/>
</dbReference>
<comment type="cofactor">
    <cofactor evidence="2">
        <name>Mg(2+)</name>
        <dbReference type="ChEBI" id="CHEBI:18420"/>
    </cofactor>
</comment>
<dbReference type="PROSITE" id="PS00893">
    <property type="entry name" value="NUDIX_BOX"/>
    <property type="match status" value="1"/>
</dbReference>
<keyword evidence="6" id="KW-0464">Manganese</keyword>
<dbReference type="InterPro" id="IPR015797">
    <property type="entry name" value="NUDIX_hydrolase-like_dom_sf"/>
</dbReference>
<dbReference type="KEGG" id="cia:BEN51_04415"/>
<comment type="cofactor">
    <cofactor evidence="1">
        <name>Mn(2+)</name>
        <dbReference type="ChEBI" id="CHEBI:29035"/>
    </cofactor>
</comment>
<keyword evidence="3" id="KW-0479">Metal-binding</keyword>
<dbReference type="InterPro" id="IPR020084">
    <property type="entry name" value="NUDIX_hydrolase_CS"/>
</dbReference>
<evidence type="ECO:0000313" key="8">
    <source>
        <dbReference type="EMBL" id="ASW42747.1"/>
    </source>
</evidence>
<dbReference type="GO" id="GO:0010945">
    <property type="term" value="F:coenzyme A diphosphatase activity"/>
    <property type="evidence" value="ECO:0007669"/>
    <property type="project" value="InterPro"/>
</dbReference>
<evidence type="ECO:0000256" key="1">
    <source>
        <dbReference type="ARBA" id="ARBA00001936"/>
    </source>
</evidence>
<evidence type="ECO:0000256" key="6">
    <source>
        <dbReference type="ARBA" id="ARBA00023211"/>
    </source>
</evidence>
<reference evidence="8 9" key="1">
    <citation type="submission" date="2016-08" db="EMBL/GenBank/DDBJ databases">
        <title>Complete Genome Sequence Of The Indigo Reducing Clostridium isatidis DSM15098.</title>
        <authorList>
            <person name="Little G.T."/>
            <person name="Minton N.P."/>
        </authorList>
    </citation>
    <scope>NUCLEOTIDE SEQUENCE [LARGE SCALE GENOMIC DNA]</scope>
    <source>
        <strain evidence="8 9">DSM 15098</strain>
    </source>
</reference>
<protein>
    <submittedName>
        <fullName evidence="8">Coenzyme A pyrophosphatase</fullName>
    </submittedName>
</protein>
<dbReference type="OrthoDB" id="9802805at2"/>
<dbReference type="PANTHER" id="PTHR12992:SF11">
    <property type="entry name" value="MITOCHONDRIAL COENZYME A DIPHOSPHATASE NUDT8"/>
    <property type="match status" value="1"/>
</dbReference>
<dbReference type="Pfam" id="PF00293">
    <property type="entry name" value="NUDIX"/>
    <property type="match status" value="1"/>
</dbReference>
<dbReference type="Proteomes" id="UP000264883">
    <property type="component" value="Chromosome"/>
</dbReference>
<dbReference type="EMBL" id="CP016786">
    <property type="protein sequence ID" value="ASW42747.1"/>
    <property type="molecule type" value="Genomic_DNA"/>
</dbReference>
<dbReference type="CDD" id="cd03426">
    <property type="entry name" value="NUDIX_CoAse_Nudt7"/>
    <property type="match status" value="1"/>
</dbReference>
<feature type="domain" description="Nudix hydrolase" evidence="7">
    <location>
        <begin position="22"/>
        <end position="156"/>
    </location>
</feature>
<dbReference type="RefSeq" id="WP_119864881.1">
    <property type="nucleotide sequence ID" value="NZ_CP016786.1"/>
</dbReference>
<keyword evidence="4" id="KW-0378">Hydrolase</keyword>
<keyword evidence="5" id="KW-0460">Magnesium</keyword>
<dbReference type="PROSITE" id="PS51462">
    <property type="entry name" value="NUDIX"/>
    <property type="match status" value="1"/>
</dbReference>
<dbReference type="AlphaFoldDB" id="A0A343JB39"/>
<keyword evidence="9" id="KW-1185">Reference proteome</keyword>
<evidence type="ECO:0000259" key="7">
    <source>
        <dbReference type="PROSITE" id="PS51462"/>
    </source>
</evidence>
<dbReference type="PANTHER" id="PTHR12992">
    <property type="entry name" value="NUDIX HYDROLASE"/>
    <property type="match status" value="1"/>
</dbReference>
<dbReference type="SUPFAM" id="SSF55811">
    <property type="entry name" value="Nudix"/>
    <property type="match status" value="1"/>
</dbReference>
<name>A0A343JB39_9CLOT</name>